<gene>
    <name evidence="1" type="ORF">QO192_05490</name>
</gene>
<comment type="caution">
    <text evidence="1">The sequence shown here is derived from an EMBL/GenBank/DDBJ whole genome shotgun (WGS) entry which is preliminary data.</text>
</comment>
<dbReference type="SUPFAM" id="SSF54060">
    <property type="entry name" value="His-Me finger endonucleases"/>
    <property type="match status" value="1"/>
</dbReference>
<dbReference type="Proteomes" id="UP001568894">
    <property type="component" value="Unassembled WGS sequence"/>
</dbReference>
<evidence type="ECO:0000313" key="1">
    <source>
        <dbReference type="EMBL" id="MEZ7514735.1"/>
    </source>
</evidence>
<dbReference type="EMBL" id="JASMRN010000004">
    <property type="protein sequence ID" value="MEZ7514735.1"/>
    <property type="molecule type" value="Genomic_DNA"/>
</dbReference>
<keyword evidence="2" id="KW-1185">Reference proteome</keyword>
<evidence type="ECO:0000313" key="2">
    <source>
        <dbReference type="Proteomes" id="UP001568894"/>
    </source>
</evidence>
<organism evidence="1 2">
    <name type="scientific">Flavobacterium frigidarium</name>
    <dbReference type="NCBI Taxonomy" id="99286"/>
    <lineage>
        <taxon>Bacteria</taxon>
        <taxon>Pseudomonadati</taxon>
        <taxon>Bacteroidota</taxon>
        <taxon>Flavobacteriia</taxon>
        <taxon>Flavobacteriales</taxon>
        <taxon>Flavobacteriaceae</taxon>
        <taxon>Flavobacterium</taxon>
    </lineage>
</organism>
<name>A0ABV4KAS3_9FLAO</name>
<proteinExistence type="predicted"/>
<dbReference type="Gene3D" id="3.90.75.20">
    <property type="match status" value="1"/>
</dbReference>
<reference evidence="1 2" key="1">
    <citation type="submission" date="2023-05" db="EMBL/GenBank/DDBJ databases">
        <title>Adaptations of aquatic viruses from atmosphere-close ecosystems of the Central Arctic Ocean.</title>
        <authorList>
            <person name="Rahlff J."/>
            <person name="Holmfeldt K."/>
        </authorList>
    </citation>
    <scope>NUCLEOTIDE SEQUENCE [LARGE SCALE GENOMIC DNA]</scope>
    <source>
        <strain evidence="1 2">Arc14</strain>
    </source>
</reference>
<accession>A0ABV4KAS3</accession>
<evidence type="ECO:0008006" key="3">
    <source>
        <dbReference type="Google" id="ProtNLM"/>
    </source>
</evidence>
<sequence>MKLNKMKMIRLYPNEEFKEIILEDKLKLRYAVSNKGRLISFVDNMKFARELKGAMTDGYRLFKYKLYNDGEIINKHLFIYKLVAQYFIPKTSEDQIHILHLDRKRDNDDYQNLKWATKEEMAEHRRNSPYVKQARLNLVKHNLASNGRKLTVTKVILIKKILARPDQTTRLKMIAKQFGVSEMQIRRIKSGENWSQVKI</sequence>
<protein>
    <recommendedName>
        <fullName evidence="3">NUMOD4 motif-containing protein</fullName>
    </recommendedName>
</protein>
<dbReference type="RefSeq" id="WP_371568798.1">
    <property type="nucleotide sequence ID" value="NZ_JASMRN010000004.1"/>
</dbReference>
<dbReference type="InterPro" id="IPR044925">
    <property type="entry name" value="His-Me_finger_sf"/>
</dbReference>